<keyword evidence="2" id="KW-1185">Reference proteome</keyword>
<gene>
    <name evidence="1" type="ORF">F1559_004165</name>
</gene>
<dbReference type="PANTHER" id="PTHR43881">
    <property type="entry name" value="GAMMA-GLUTAMYLTRANSPEPTIDASE (AFU_ORTHOLOGUE AFUA_4G13580)"/>
    <property type="match status" value="1"/>
</dbReference>
<accession>A0A7J7IJ36</accession>
<dbReference type="InterPro" id="IPR052896">
    <property type="entry name" value="GGT-like_enzyme"/>
</dbReference>
<dbReference type="SUPFAM" id="SSF56235">
    <property type="entry name" value="N-terminal nucleophile aminohydrolases (Ntn hydrolases)"/>
    <property type="match status" value="1"/>
</dbReference>
<name>A0A7J7IJ36_9RHOD</name>
<protein>
    <submittedName>
        <fullName evidence="1">Uncharacterized protein</fullName>
    </submittedName>
</protein>
<dbReference type="PRINTS" id="PR01210">
    <property type="entry name" value="GGTRANSPTASE"/>
</dbReference>
<dbReference type="OrthoDB" id="2015213at2759"/>
<evidence type="ECO:0000313" key="1">
    <source>
        <dbReference type="EMBL" id="KAF6003103.1"/>
    </source>
</evidence>
<dbReference type="PANTHER" id="PTHR43881:SF1">
    <property type="entry name" value="GAMMA-GLUTAMYLTRANSPEPTIDASE (AFU_ORTHOLOGUE AFUA_4G13580)"/>
    <property type="match status" value="1"/>
</dbReference>
<dbReference type="Gene3D" id="1.10.246.130">
    <property type="match status" value="1"/>
</dbReference>
<sequence>MLPWQVAAALAVTEPCSTGVGGDALLLYYDAKAKKVTALLGCGRSPAALTLERFQGYGLQNMSPDSPLSVTVPGAPALWCDAVESLGSGVLSLQTLLEPAIQLAESGFPVAPLTSWQWKNAEKFLRKSKGGAALLLDGYRAPRAGEIFRNAGLARTLRLLAERGKPGFYEGPVANAIISCLADVPMTREDLRAHQTERTEPIYTDYRGIRVYEMPPPTQGLSTLIALKILGSLDMQALLESDQEAALLDVMIRAMRVGFLVAETYIADRSSELGACRCCGAFDCGTVCKLLSEASVKRWQRLFRESEDATEFRIDASAPHCRK</sequence>
<dbReference type="InterPro" id="IPR043138">
    <property type="entry name" value="GGT_lsub"/>
</dbReference>
<proteinExistence type="predicted"/>
<dbReference type="EMBL" id="VWRR01000008">
    <property type="protein sequence ID" value="KAF6003103.1"/>
    <property type="molecule type" value="Genomic_DNA"/>
</dbReference>
<dbReference type="AlphaFoldDB" id="A0A7J7IJ36"/>
<comment type="caution">
    <text evidence="1">The sequence shown here is derived from an EMBL/GenBank/DDBJ whole genome shotgun (WGS) entry which is preliminary data.</text>
</comment>
<evidence type="ECO:0000313" key="2">
    <source>
        <dbReference type="Proteomes" id="UP000530660"/>
    </source>
</evidence>
<dbReference type="Proteomes" id="UP000530660">
    <property type="component" value="Unassembled WGS sequence"/>
</dbReference>
<reference evidence="1 2" key="1">
    <citation type="journal article" date="2020" name="J. Phycol.">
        <title>Comparative genome analysis reveals Cyanidiococcus gen. nov., a new extremophilic red algal genus sister to Cyanidioschyzon (Cyanidioschyzonaceae, Rhodophyta).</title>
        <authorList>
            <person name="Liu S.-L."/>
            <person name="Chiang Y.-R."/>
            <person name="Yoon H.S."/>
            <person name="Fu H.-Y."/>
        </authorList>
    </citation>
    <scope>NUCLEOTIDE SEQUENCE [LARGE SCALE GENOMIC DNA]</scope>
    <source>
        <strain evidence="1 2">THAL066</strain>
    </source>
</reference>
<organism evidence="1 2">
    <name type="scientific">Cyanidiococcus yangmingshanensis</name>
    <dbReference type="NCBI Taxonomy" id="2690220"/>
    <lineage>
        <taxon>Eukaryota</taxon>
        <taxon>Rhodophyta</taxon>
        <taxon>Bangiophyceae</taxon>
        <taxon>Cyanidiales</taxon>
        <taxon>Cyanidiaceae</taxon>
        <taxon>Cyanidiococcus</taxon>
    </lineage>
</organism>
<dbReference type="Pfam" id="PF01019">
    <property type="entry name" value="G_glu_transpept"/>
    <property type="match status" value="1"/>
</dbReference>
<dbReference type="InterPro" id="IPR029055">
    <property type="entry name" value="Ntn_hydrolases_N"/>
</dbReference>